<dbReference type="AlphaFoldDB" id="A0A1H7FE64"/>
<accession>A0A1H7FE64</accession>
<organism evidence="2 3">
    <name type="scientific">Stigmatella aurantiaca</name>
    <dbReference type="NCBI Taxonomy" id="41"/>
    <lineage>
        <taxon>Bacteria</taxon>
        <taxon>Pseudomonadati</taxon>
        <taxon>Myxococcota</taxon>
        <taxon>Myxococcia</taxon>
        <taxon>Myxococcales</taxon>
        <taxon>Cystobacterineae</taxon>
        <taxon>Archangiaceae</taxon>
        <taxon>Stigmatella</taxon>
    </lineage>
</organism>
<dbReference type="InterPro" id="IPR052959">
    <property type="entry name" value="Inner_membrane_assoc"/>
</dbReference>
<dbReference type="OrthoDB" id="5297034at2"/>
<keyword evidence="1" id="KW-1133">Transmembrane helix</keyword>
<dbReference type="InterPro" id="IPR007436">
    <property type="entry name" value="DUF485"/>
</dbReference>
<name>A0A1H7FE64_STIAU</name>
<dbReference type="PANTHER" id="PTHR38598:SF1">
    <property type="entry name" value="INNER MEMBRANE PROTEIN YJCH"/>
    <property type="match status" value="1"/>
</dbReference>
<evidence type="ECO:0000256" key="1">
    <source>
        <dbReference type="SAM" id="Phobius"/>
    </source>
</evidence>
<reference evidence="3" key="1">
    <citation type="submission" date="2016-10" db="EMBL/GenBank/DDBJ databases">
        <authorList>
            <person name="Varghese N."/>
            <person name="Submissions S."/>
        </authorList>
    </citation>
    <scope>NUCLEOTIDE SEQUENCE [LARGE SCALE GENOMIC DNA]</scope>
    <source>
        <strain evidence="3">DSM 17044</strain>
    </source>
</reference>
<evidence type="ECO:0000313" key="2">
    <source>
        <dbReference type="EMBL" id="SEK24034.1"/>
    </source>
</evidence>
<dbReference type="Proteomes" id="UP000182719">
    <property type="component" value="Unassembled WGS sequence"/>
</dbReference>
<dbReference type="PANTHER" id="PTHR38598">
    <property type="entry name" value="INNER MEMBRANE PROTEIN YJCH"/>
    <property type="match status" value="1"/>
</dbReference>
<protein>
    <submittedName>
        <fullName evidence="2">Uncharacterized membrane protein, DUF485 family</fullName>
    </submittedName>
</protein>
<keyword evidence="3" id="KW-1185">Reference proteome</keyword>
<dbReference type="EMBL" id="FOAP01000001">
    <property type="protein sequence ID" value="SEK24034.1"/>
    <property type="molecule type" value="Genomic_DNA"/>
</dbReference>
<feature type="transmembrane region" description="Helical" evidence="1">
    <location>
        <begin position="24"/>
        <end position="46"/>
    </location>
</feature>
<dbReference type="GO" id="GO:0005886">
    <property type="term" value="C:plasma membrane"/>
    <property type="evidence" value="ECO:0007669"/>
    <property type="project" value="TreeGrafter"/>
</dbReference>
<evidence type="ECO:0000313" key="3">
    <source>
        <dbReference type="Proteomes" id="UP000182719"/>
    </source>
</evidence>
<dbReference type="RefSeq" id="WP_075004390.1">
    <property type="nucleotide sequence ID" value="NZ_FOAP01000001.1"/>
</dbReference>
<keyword evidence="1" id="KW-0812">Transmembrane</keyword>
<feature type="transmembrane region" description="Helical" evidence="1">
    <location>
        <begin position="58"/>
        <end position="82"/>
    </location>
</feature>
<sequence length="101" mass="11483">MIPEKAQEIARNPKYQNLVKKRSVLGWSLTAVMMVVYYGYIFLVAFNREFLARTVGEGVTTLSIPIGLGVIVFTVLITGVYVRHANSEFDRMNDEIVREVK</sequence>
<gene>
    <name evidence="2" type="ORF">SAMN05444354_10171</name>
</gene>
<proteinExistence type="predicted"/>
<dbReference type="Pfam" id="PF04341">
    <property type="entry name" value="DUF485"/>
    <property type="match status" value="1"/>
</dbReference>
<keyword evidence="1" id="KW-0472">Membrane</keyword>